<proteinExistence type="inferred from homology"/>
<dbReference type="Gene3D" id="3.40.50.1360">
    <property type="match status" value="1"/>
</dbReference>
<dbReference type="GO" id="GO:0003677">
    <property type="term" value="F:DNA binding"/>
    <property type="evidence" value="ECO:0007669"/>
    <property type="project" value="UniProtKB-KW"/>
</dbReference>
<dbReference type="Pfam" id="PF04545">
    <property type="entry name" value="Sigma70_r4"/>
    <property type="match status" value="1"/>
</dbReference>
<dbReference type="Proteomes" id="UP000318331">
    <property type="component" value="Unassembled WGS sequence"/>
</dbReference>
<dbReference type="EMBL" id="VFPN01000002">
    <property type="protein sequence ID" value="TQM63461.1"/>
    <property type="molecule type" value="Genomic_DNA"/>
</dbReference>
<evidence type="ECO:0000313" key="8">
    <source>
        <dbReference type="Proteomes" id="UP000318331"/>
    </source>
</evidence>
<gene>
    <name evidence="7" type="ORF">FB466_1723</name>
</gene>
<feature type="domain" description="RNA polymerase sigma-70 region 4" evidence="6">
    <location>
        <begin position="56"/>
        <end position="87"/>
    </location>
</feature>
<evidence type="ECO:0000256" key="1">
    <source>
        <dbReference type="ARBA" id="ARBA00010466"/>
    </source>
</evidence>
<dbReference type="Gene3D" id="1.10.10.60">
    <property type="entry name" value="Homeodomain-like"/>
    <property type="match status" value="1"/>
</dbReference>
<name>A0A543HYP8_9MICO</name>
<evidence type="ECO:0000256" key="4">
    <source>
        <dbReference type="ARBA" id="ARBA00023163"/>
    </source>
</evidence>
<dbReference type="Pfam" id="PF04198">
    <property type="entry name" value="Sugar-bind"/>
    <property type="match status" value="1"/>
</dbReference>
<dbReference type="InterPro" id="IPR007324">
    <property type="entry name" value="Sugar-bd_dom_put"/>
</dbReference>
<dbReference type="GO" id="GO:0030246">
    <property type="term" value="F:carbohydrate binding"/>
    <property type="evidence" value="ECO:0007669"/>
    <property type="project" value="InterPro"/>
</dbReference>
<dbReference type="PANTHER" id="PTHR34294:SF1">
    <property type="entry name" value="TRANSCRIPTIONAL REGULATOR LSRR"/>
    <property type="match status" value="1"/>
</dbReference>
<dbReference type="AlphaFoldDB" id="A0A543HYP8"/>
<comment type="similarity">
    <text evidence="1">Belongs to the SorC transcriptional regulatory family.</text>
</comment>
<feature type="domain" description="Sugar-binding" evidence="5">
    <location>
        <begin position="99"/>
        <end position="356"/>
    </location>
</feature>
<dbReference type="InterPro" id="IPR051054">
    <property type="entry name" value="SorC_transcr_regulators"/>
</dbReference>
<dbReference type="InterPro" id="IPR037171">
    <property type="entry name" value="NagB/RpiA_transferase-like"/>
</dbReference>
<protein>
    <submittedName>
        <fullName evidence="7">DNA-binding transcriptional regulator LsrR (DeoR family)</fullName>
    </submittedName>
</protein>
<keyword evidence="4" id="KW-0804">Transcription</keyword>
<keyword evidence="2" id="KW-0805">Transcription regulation</keyword>
<accession>A0A543HYP8</accession>
<reference evidence="7 8" key="1">
    <citation type="submission" date="2019-06" db="EMBL/GenBank/DDBJ databases">
        <title>Sequencing the genomes of 1000 actinobacteria strains.</title>
        <authorList>
            <person name="Klenk H.-P."/>
        </authorList>
    </citation>
    <scope>NUCLEOTIDE SEQUENCE [LARGE SCALE GENOMIC DNA]</scope>
    <source>
        <strain evidence="7 8">DSM 18031</strain>
    </source>
</reference>
<organism evidence="7 8">
    <name type="scientific">Klugiella xanthotipulae</name>
    <dbReference type="NCBI Taxonomy" id="244735"/>
    <lineage>
        <taxon>Bacteria</taxon>
        <taxon>Bacillati</taxon>
        <taxon>Actinomycetota</taxon>
        <taxon>Actinomycetes</taxon>
        <taxon>Micrococcales</taxon>
        <taxon>Microbacteriaceae</taxon>
        <taxon>Klugiella</taxon>
    </lineage>
</organism>
<keyword evidence="3 7" id="KW-0238">DNA-binding</keyword>
<evidence type="ECO:0000256" key="2">
    <source>
        <dbReference type="ARBA" id="ARBA00023015"/>
    </source>
</evidence>
<dbReference type="SUPFAM" id="SSF100950">
    <property type="entry name" value="NagB/RpiA/CoA transferase-like"/>
    <property type="match status" value="1"/>
</dbReference>
<evidence type="ECO:0000259" key="6">
    <source>
        <dbReference type="Pfam" id="PF04545"/>
    </source>
</evidence>
<keyword evidence="8" id="KW-1185">Reference proteome</keyword>
<evidence type="ECO:0000313" key="7">
    <source>
        <dbReference type="EMBL" id="TQM63461.1"/>
    </source>
</evidence>
<sequence length="372" mass="40535">MTVGRRSRYSRANLFQYDQVHARLITNAQTCRKWGIVGESRTENTEKVRTAITVASLYYLKDWTMEAIARELRVSRSTISRLLSYARTTGLVDITVHSPFVEPSLIEAELHSRFGISARVVSTPESINETDRLARVALAAARLLGQQMDSDMSLGVAWGATISAVARNLSPRPTRNSRIVQLNGAANSRTSGSRYASEILSRFGEAYTAHVMQFPVPAFFDNPATKQALWQERSISRIVAAQKTLDIALFSVGSPLAEVPSHVYSGGYLDREDFGSLGQQNVVGDVATVFFRADGTWADIPLNARASGPGLDVLRGIPRRICVCSGSTKVRSLAGLLAGGVVTDLVIDEESARQLLDRGPDRDQAGSAPTHL</sequence>
<comment type="caution">
    <text evidence="7">The sequence shown here is derived from an EMBL/GenBank/DDBJ whole genome shotgun (WGS) entry which is preliminary data.</text>
</comment>
<dbReference type="PANTHER" id="PTHR34294">
    <property type="entry name" value="TRANSCRIPTIONAL REGULATOR-RELATED"/>
    <property type="match status" value="1"/>
</dbReference>
<dbReference type="GO" id="GO:0006352">
    <property type="term" value="P:DNA-templated transcription initiation"/>
    <property type="evidence" value="ECO:0007669"/>
    <property type="project" value="InterPro"/>
</dbReference>
<evidence type="ECO:0000256" key="3">
    <source>
        <dbReference type="ARBA" id="ARBA00023125"/>
    </source>
</evidence>
<evidence type="ECO:0000259" key="5">
    <source>
        <dbReference type="Pfam" id="PF04198"/>
    </source>
</evidence>
<dbReference type="InterPro" id="IPR007630">
    <property type="entry name" value="RNA_pol_sigma70_r4"/>
</dbReference>
<dbReference type="GO" id="GO:0003700">
    <property type="term" value="F:DNA-binding transcription factor activity"/>
    <property type="evidence" value="ECO:0007669"/>
    <property type="project" value="InterPro"/>
</dbReference>